<accession>A0A979G5S3</accession>
<name>A0A979G5S3_CHIPD</name>
<sequence length="201" mass="21899">MTQTYHSEREQSSTRANAANMSSQGIQRKAVEARLKSEPVQQQSLPEEEMPAQLAAIEEVLPAQMAAIEDELPAQMAAMDEEELPVQAKSAVQLKANQTGMPDQLKSGVESLSGIDMSDVKVHYNSSQPAQLNAHAYAQGTDIHVAPGQEQHLPHEAWHVVQQKQGRVQATTQLKESVPVNDDVALETEADVMGQKSLQQG</sequence>
<evidence type="ECO:0000256" key="1">
    <source>
        <dbReference type="SAM" id="MobiDB-lite"/>
    </source>
</evidence>
<evidence type="ECO:0000313" key="3">
    <source>
        <dbReference type="EMBL" id="ACU61380.1"/>
    </source>
</evidence>
<protein>
    <recommendedName>
        <fullName evidence="2">eCIS core domain-containing protein</fullName>
    </recommendedName>
</protein>
<feature type="domain" description="eCIS core" evidence="2">
    <location>
        <begin position="101"/>
        <end position="166"/>
    </location>
</feature>
<dbReference type="RefSeq" id="WP_012791553.1">
    <property type="nucleotide sequence ID" value="NC_013132.1"/>
</dbReference>
<feature type="compositionally biased region" description="Basic and acidic residues" evidence="1">
    <location>
        <begin position="1"/>
        <end position="12"/>
    </location>
</feature>
<dbReference type="InterPro" id="IPR025295">
    <property type="entry name" value="eCIS_core_dom"/>
</dbReference>
<dbReference type="AlphaFoldDB" id="A0A979G5S3"/>
<feature type="region of interest" description="Disordered" evidence="1">
    <location>
        <begin position="1"/>
        <end position="49"/>
    </location>
</feature>
<gene>
    <name evidence="3" type="ordered locus">Cpin_3918</name>
</gene>
<feature type="compositionally biased region" description="Polar residues" evidence="1">
    <location>
        <begin position="13"/>
        <end position="26"/>
    </location>
</feature>
<reference evidence="4" key="1">
    <citation type="submission" date="2009-08" db="EMBL/GenBank/DDBJ databases">
        <title>The complete genome of Chitinophaga pinensis DSM 2588.</title>
        <authorList>
            <consortium name="US DOE Joint Genome Institute (JGI-PGF)"/>
            <person name="Lucas S."/>
            <person name="Copeland A."/>
            <person name="Lapidus A."/>
            <person name="Glavina del Rio T."/>
            <person name="Dalin E."/>
            <person name="Tice H."/>
            <person name="Bruce D."/>
            <person name="Goodwin L."/>
            <person name="Pitluck S."/>
            <person name="Kyrpides N."/>
            <person name="Mavromatis K."/>
            <person name="Ivanova N."/>
            <person name="Mikhailova N."/>
            <person name="Sims D."/>
            <person name="Meinche L."/>
            <person name="Brettin T."/>
            <person name="Detter J.C."/>
            <person name="Han C."/>
            <person name="Larimer F."/>
            <person name="Land M."/>
            <person name="Hauser L."/>
            <person name="Markowitz V."/>
            <person name="Cheng J.-F."/>
            <person name="Hugenholtz P."/>
            <person name="Woyke T."/>
            <person name="Wu D."/>
            <person name="Spring S."/>
            <person name="Klenk H.-P."/>
            <person name="Eisen J.A."/>
        </authorList>
    </citation>
    <scope>NUCLEOTIDE SEQUENCE [LARGE SCALE GENOMIC DNA]</scope>
    <source>
        <strain evidence="4">ATCC 43595 / DSM 2588 / LMG 13176 / NBRC 15968 / NCIMB 11800 / UQM 2034</strain>
    </source>
</reference>
<organism evidence="3 4">
    <name type="scientific">Chitinophaga pinensis (strain ATCC 43595 / DSM 2588 / LMG 13176 / NBRC 15968 / NCIMB 11800 / UQM 2034)</name>
    <dbReference type="NCBI Taxonomy" id="485918"/>
    <lineage>
        <taxon>Bacteria</taxon>
        <taxon>Pseudomonadati</taxon>
        <taxon>Bacteroidota</taxon>
        <taxon>Chitinophagia</taxon>
        <taxon>Chitinophagales</taxon>
        <taxon>Chitinophagaceae</taxon>
        <taxon>Chitinophaga</taxon>
    </lineage>
</organism>
<proteinExistence type="predicted"/>
<dbReference type="Proteomes" id="UP000002215">
    <property type="component" value="Chromosome"/>
</dbReference>
<evidence type="ECO:0000313" key="4">
    <source>
        <dbReference type="Proteomes" id="UP000002215"/>
    </source>
</evidence>
<evidence type="ECO:0000259" key="2">
    <source>
        <dbReference type="Pfam" id="PF13699"/>
    </source>
</evidence>
<dbReference type="Pfam" id="PF13699">
    <property type="entry name" value="eCIS_core"/>
    <property type="match status" value="1"/>
</dbReference>
<dbReference type="EMBL" id="CP001699">
    <property type="protein sequence ID" value="ACU61380.1"/>
    <property type="molecule type" value="Genomic_DNA"/>
</dbReference>
<reference evidence="3 4" key="2">
    <citation type="journal article" date="2010" name="Stand. Genomic Sci.">
        <title>Complete genome sequence of Chitinophaga pinensis type strain (UQM 2034).</title>
        <authorList>
            <person name="Glavina Del Rio T."/>
            <person name="Abt B."/>
            <person name="Spring S."/>
            <person name="Lapidus A."/>
            <person name="Nolan M."/>
            <person name="Tice H."/>
            <person name="Copeland A."/>
            <person name="Cheng J.F."/>
            <person name="Chen F."/>
            <person name="Bruce D."/>
            <person name="Goodwin L."/>
            <person name="Pitluck S."/>
            <person name="Ivanova N."/>
            <person name="Mavromatis K."/>
            <person name="Mikhailova N."/>
            <person name="Pati A."/>
            <person name="Chen A."/>
            <person name="Palaniappan K."/>
            <person name="Land M."/>
            <person name="Hauser L."/>
            <person name="Chang Y.J."/>
            <person name="Jeffries C.D."/>
            <person name="Chain P."/>
            <person name="Saunders E."/>
            <person name="Detter J.C."/>
            <person name="Brettin T."/>
            <person name="Rohde M."/>
            <person name="Goker M."/>
            <person name="Bristow J."/>
            <person name="Eisen J.A."/>
            <person name="Markowitz V."/>
            <person name="Hugenholtz P."/>
            <person name="Kyrpides N.C."/>
            <person name="Klenk H.P."/>
            <person name="Lucas S."/>
        </authorList>
    </citation>
    <scope>NUCLEOTIDE SEQUENCE [LARGE SCALE GENOMIC DNA]</scope>
    <source>
        <strain evidence="4">ATCC 43595 / DSM 2588 / LMG 13176 / NBRC 15968 / NCIMB 11800 / UQM 2034</strain>
    </source>
</reference>
<dbReference type="KEGG" id="cpi:Cpin_3918"/>